<dbReference type="OrthoDB" id="7592866at2"/>
<dbReference type="InterPro" id="IPR023214">
    <property type="entry name" value="HAD_sf"/>
</dbReference>
<dbReference type="SUPFAM" id="SSF56784">
    <property type="entry name" value="HAD-like"/>
    <property type="match status" value="1"/>
</dbReference>
<reference evidence="2 3" key="2">
    <citation type="journal article" date="2018" name="Int. J. Syst. Evol. Microbiol.">
        <title>Marinobacterium aestuarii sp. nov., a benzene-degrading marine bacterium isolated from estuary sediment.</title>
        <authorList>
            <person name="Bae S.S."/>
            <person name="Jung J."/>
            <person name="Chung D."/>
            <person name="Baek K."/>
        </authorList>
    </citation>
    <scope>NUCLEOTIDE SEQUENCE [LARGE SCALE GENOMIC DNA]</scope>
    <source>
        <strain evidence="2 3">ST58-10</strain>
    </source>
</reference>
<sequence>MTDTVIVDVDGTLAEFDPASVADWVLGDSKQWTPFFQHMAKAPAIDAIRRLVRMLKAQGQIIVICSGRPASHSSETEAWLIRNEVPFDALYLRGEGDDAVSDEDVKAHLLAQMRADGFNPWLVLDDRSAVVARWRELGLTCLQCAPGDF</sequence>
<reference evidence="3" key="1">
    <citation type="submission" date="2016-05" db="EMBL/GenBank/DDBJ databases">
        <authorList>
            <person name="Baek K."/>
            <person name="Yang S.-J."/>
        </authorList>
    </citation>
    <scope>NUCLEOTIDE SEQUENCE [LARGE SCALE GENOMIC DNA]</scope>
    <source>
        <strain evidence="3">ST58-10</strain>
    </source>
</reference>
<keyword evidence="3" id="KW-1185">Reference proteome</keyword>
<organism evidence="2 3">
    <name type="scientific">Marinobacterium aestuarii</name>
    <dbReference type="NCBI Taxonomy" id="1821621"/>
    <lineage>
        <taxon>Bacteria</taxon>
        <taxon>Pseudomonadati</taxon>
        <taxon>Pseudomonadota</taxon>
        <taxon>Gammaproteobacteria</taxon>
        <taxon>Oceanospirillales</taxon>
        <taxon>Oceanospirillaceae</taxon>
        <taxon>Marinobacterium</taxon>
    </lineage>
</organism>
<evidence type="ECO:0000259" key="1">
    <source>
        <dbReference type="Pfam" id="PF25109"/>
    </source>
</evidence>
<dbReference type="GO" id="GO:0016301">
    <property type="term" value="F:kinase activity"/>
    <property type="evidence" value="ECO:0007669"/>
    <property type="project" value="UniProtKB-KW"/>
</dbReference>
<dbReference type="InterPro" id="IPR056782">
    <property type="entry name" value="HAD_PNKP"/>
</dbReference>
<dbReference type="Gene3D" id="3.40.50.1000">
    <property type="entry name" value="HAD superfamily/HAD-like"/>
    <property type="match status" value="1"/>
</dbReference>
<dbReference type="RefSeq" id="WP_067385629.1">
    <property type="nucleotide sequence ID" value="NZ_CP015839.1"/>
</dbReference>
<dbReference type="Proteomes" id="UP000078070">
    <property type="component" value="Chromosome"/>
</dbReference>
<dbReference type="Pfam" id="PF25109">
    <property type="entry name" value="HAD_PNKP"/>
    <property type="match status" value="1"/>
</dbReference>
<dbReference type="InterPro" id="IPR036412">
    <property type="entry name" value="HAD-like_sf"/>
</dbReference>
<proteinExistence type="predicted"/>
<protein>
    <submittedName>
        <fullName evidence="2">Polynucleotide kinase</fullName>
    </submittedName>
</protein>
<accession>A0A1A9F213</accession>
<evidence type="ECO:0000313" key="2">
    <source>
        <dbReference type="EMBL" id="ANG64217.1"/>
    </source>
</evidence>
<feature type="domain" description="Polynucleotide kinase PNKP phosphatase" evidence="1">
    <location>
        <begin position="3"/>
        <end position="149"/>
    </location>
</feature>
<dbReference type="EMBL" id="CP015839">
    <property type="protein sequence ID" value="ANG64217.1"/>
    <property type="molecule type" value="Genomic_DNA"/>
</dbReference>
<dbReference type="AlphaFoldDB" id="A0A1A9F213"/>
<keyword evidence="2" id="KW-0418">Kinase</keyword>
<keyword evidence="2" id="KW-0808">Transferase</keyword>
<gene>
    <name evidence="2" type="ORF">A8C75_18215</name>
</gene>
<dbReference type="KEGG" id="mars:A8C75_18215"/>
<evidence type="ECO:0000313" key="3">
    <source>
        <dbReference type="Proteomes" id="UP000078070"/>
    </source>
</evidence>
<name>A0A1A9F213_9GAMM</name>
<dbReference type="STRING" id="1821621.A8C75_18215"/>